<accession>A0A4R5PG50</accession>
<proteinExistence type="predicted"/>
<sequence>MTSLADGVPVSDNPICVCGDPLSDHQGPLAPRCHVVRWPTYERGSGLCDCPGFEADPKVNGDN</sequence>
<comment type="caution">
    <text evidence="1">The sequence shown here is derived from an EMBL/GenBank/DDBJ whole genome shotgun (WGS) entry which is preliminary data.</text>
</comment>
<gene>
    <name evidence="1" type="ORF">EJ571_01740</name>
</gene>
<evidence type="ECO:0000313" key="1">
    <source>
        <dbReference type="EMBL" id="TDH25356.1"/>
    </source>
</evidence>
<evidence type="ECO:0000313" key="2">
    <source>
        <dbReference type="Proteomes" id="UP000295627"/>
    </source>
</evidence>
<name>A0A4R5PG50_9MYCO</name>
<dbReference type="Proteomes" id="UP000295627">
    <property type="component" value="Unassembled WGS sequence"/>
</dbReference>
<reference evidence="1 2" key="1">
    <citation type="journal article" date="2019" name="Sci. Rep.">
        <title>Extended insight into the Mycobacterium chelonae-abscessus complex through whole genome sequencing of Mycobacterium salmoniphilum outbreak and Mycobacterium salmoniphilum-like strains.</title>
        <authorList>
            <person name="Behra P.R.K."/>
            <person name="Das S."/>
            <person name="Pettersson B.M.F."/>
            <person name="Shirreff L."/>
            <person name="DuCote T."/>
            <person name="Jacobsson K.G."/>
            <person name="Ennis D.G."/>
            <person name="Kirsebom L.A."/>
        </authorList>
    </citation>
    <scope>NUCLEOTIDE SEQUENCE [LARGE SCALE GENOMIC DNA]</scope>
    <source>
        <strain evidence="1 2">DSM 45524</strain>
    </source>
</reference>
<organism evidence="1 2">
    <name type="scientific">Mycobacteroides franklinii</name>
    <dbReference type="NCBI Taxonomy" id="948102"/>
    <lineage>
        <taxon>Bacteria</taxon>
        <taxon>Bacillati</taxon>
        <taxon>Actinomycetota</taxon>
        <taxon>Actinomycetes</taxon>
        <taxon>Mycobacteriales</taxon>
        <taxon>Mycobacteriaceae</taxon>
        <taxon>Mycobacteroides</taxon>
    </lineage>
</organism>
<protein>
    <submittedName>
        <fullName evidence="1">Uncharacterized protein</fullName>
    </submittedName>
</protein>
<dbReference type="EMBL" id="RXLR01000006">
    <property type="protein sequence ID" value="TDH25356.1"/>
    <property type="molecule type" value="Genomic_DNA"/>
</dbReference>
<dbReference type="AlphaFoldDB" id="A0A4R5PG50"/>